<evidence type="ECO:0000256" key="1">
    <source>
        <dbReference type="ARBA" id="ARBA00004477"/>
    </source>
</evidence>
<evidence type="ECO:0000256" key="5">
    <source>
        <dbReference type="ARBA" id="ARBA00023136"/>
    </source>
</evidence>
<evidence type="ECO:0000256" key="7">
    <source>
        <dbReference type="SAM" id="Coils"/>
    </source>
</evidence>
<dbReference type="AlphaFoldDB" id="A0AAE1SIM5"/>
<comment type="subcellular location">
    <subcellularLocation>
        <location evidence="1 6">Endoplasmic reticulum membrane</location>
        <topology evidence="1 6">Multi-pass membrane protein</topology>
    </subcellularLocation>
</comment>
<protein>
    <recommendedName>
        <fullName evidence="6">Reticulon-like protein</fullName>
    </recommendedName>
</protein>
<reference evidence="10" key="1">
    <citation type="submission" date="2023-12" db="EMBL/GenBank/DDBJ databases">
        <title>Genome assembly of Anisodus tanguticus.</title>
        <authorList>
            <person name="Wang Y.-J."/>
        </authorList>
    </citation>
    <scope>NUCLEOTIDE SEQUENCE</scope>
    <source>
        <strain evidence="10">KB-2021</strain>
        <tissue evidence="10">Leaf</tissue>
    </source>
</reference>
<dbReference type="PANTHER" id="PTHR10994">
    <property type="entry name" value="RETICULON"/>
    <property type="match status" value="1"/>
</dbReference>
<evidence type="ECO:0000256" key="8">
    <source>
        <dbReference type="SAM" id="MobiDB-lite"/>
    </source>
</evidence>
<feature type="region of interest" description="Disordered" evidence="8">
    <location>
        <begin position="1"/>
        <end position="35"/>
    </location>
</feature>
<dbReference type="Proteomes" id="UP001291623">
    <property type="component" value="Unassembled WGS sequence"/>
</dbReference>
<evidence type="ECO:0000256" key="6">
    <source>
        <dbReference type="RuleBase" id="RU363132"/>
    </source>
</evidence>
<evidence type="ECO:0000259" key="9">
    <source>
        <dbReference type="PROSITE" id="PS50845"/>
    </source>
</evidence>
<evidence type="ECO:0000256" key="4">
    <source>
        <dbReference type="ARBA" id="ARBA00022989"/>
    </source>
</evidence>
<name>A0AAE1SIM5_9SOLA</name>
<feature type="transmembrane region" description="Helical" evidence="6">
    <location>
        <begin position="70"/>
        <end position="86"/>
    </location>
</feature>
<keyword evidence="11" id="KW-1185">Reference proteome</keyword>
<dbReference type="GO" id="GO:0009617">
    <property type="term" value="P:response to bacterium"/>
    <property type="evidence" value="ECO:0007669"/>
    <property type="project" value="InterPro"/>
</dbReference>
<keyword evidence="5 6" id="KW-0472">Membrane</keyword>
<evidence type="ECO:0000256" key="3">
    <source>
        <dbReference type="ARBA" id="ARBA00022824"/>
    </source>
</evidence>
<evidence type="ECO:0000256" key="2">
    <source>
        <dbReference type="ARBA" id="ARBA00022692"/>
    </source>
</evidence>
<keyword evidence="2 6" id="KW-0812">Transmembrane</keyword>
<comment type="caution">
    <text evidence="10">The sequence shown here is derived from an EMBL/GenBank/DDBJ whole genome shotgun (WGS) entry which is preliminary data.</text>
</comment>
<keyword evidence="7" id="KW-0175">Coiled coil</keyword>
<dbReference type="InterPro" id="IPR045064">
    <property type="entry name" value="Reticulon-like"/>
</dbReference>
<dbReference type="EMBL" id="JAVYJV010000005">
    <property type="protein sequence ID" value="KAK4370279.1"/>
    <property type="molecule type" value="Genomic_DNA"/>
</dbReference>
<dbReference type="GO" id="GO:0005789">
    <property type="term" value="C:endoplasmic reticulum membrane"/>
    <property type="evidence" value="ECO:0007669"/>
    <property type="project" value="UniProtKB-SubCell"/>
</dbReference>
<feature type="transmembrane region" description="Helical" evidence="6">
    <location>
        <begin position="93"/>
        <end position="114"/>
    </location>
</feature>
<sequence>MSYPVEEIVPESSAKGSVDHPDYSSSSSTDGDDFRQPANDKSHLFGRQKPVHAALGGGKPADIFLWRNKQISAGMLAAATVIWLLFEWIGYHLLTFICHSFILTLAILFFWSNISHFVNKTPMEFPEIVLPEKLWTHVALLLRDRFNWAFGVFWEVASGKDLKKFLYDYVNLQTILGLWIVSIVGSWFDFLTLVYIIPWFYEKHEDQVDTYAQKAKKELKRQYSHLDEKVLQKLRKVPFVKDSEYWGTVSISDEEHGGVIMISLILLQEQELNGLANIDT</sequence>
<keyword evidence="4 6" id="KW-1133">Transmembrane helix</keyword>
<accession>A0AAE1SIM5</accession>
<gene>
    <name evidence="10" type="ORF">RND71_009754</name>
</gene>
<dbReference type="InterPro" id="IPR003388">
    <property type="entry name" value="Reticulon"/>
</dbReference>
<evidence type="ECO:0000313" key="10">
    <source>
        <dbReference type="EMBL" id="KAK4370279.1"/>
    </source>
</evidence>
<feature type="coiled-coil region" evidence="7">
    <location>
        <begin position="201"/>
        <end position="236"/>
    </location>
</feature>
<dbReference type="PROSITE" id="PS50845">
    <property type="entry name" value="RETICULON"/>
    <property type="match status" value="1"/>
</dbReference>
<feature type="domain" description="Reticulon" evidence="9">
    <location>
        <begin position="60"/>
        <end position="230"/>
    </location>
</feature>
<feature type="transmembrane region" description="Helical" evidence="6">
    <location>
        <begin position="175"/>
        <end position="201"/>
    </location>
</feature>
<organism evidence="10 11">
    <name type="scientific">Anisodus tanguticus</name>
    <dbReference type="NCBI Taxonomy" id="243964"/>
    <lineage>
        <taxon>Eukaryota</taxon>
        <taxon>Viridiplantae</taxon>
        <taxon>Streptophyta</taxon>
        <taxon>Embryophyta</taxon>
        <taxon>Tracheophyta</taxon>
        <taxon>Spermatophyta</taxon>
        <taxon>Magnoliopsida</taxon>
        <taxon>eudicotyledons</taxon>
        <taxon>Gunneridae</taxon>
        <taxon>Pentapetalae</taxon>
        <taxon>asterids</taxon>
        <taxon>lamiids</taxon>
        <taxon>Solanales</taxon>
        <taxon>Solanaceae</taxon>
        <taxon>Solanoideae</taxon>
        <taxon>Hyoscyameae</taxon>
        <taxon>Anisodus</taxon>
    </lineage>
</organism>
<proteinExistence type="predicted"/>
<evidence type="ECO:0000313" key="11">
    <source>
        <dbReference type="Proteomes" id="UP001291623"/>
    </source>
</evidence>
<dbReference type="Pfam" id="PF02453">
    <property type="entry name" value="Reticulon"/>
    <property type="match status" value="1"/>
</dbReference>
<keyword evidence="3 6" id="KW-0256">Endoplasmic reticulum</keyword>
<dbReference type="PANTHER" id="PTHR10994:SF177">
    <property type="entry name" value="RETICULON-LIKE PROTEIN B15"/>
    <property type="match status" value="1"/>
</dbReference>